<evidence type="ECO:0000313" key="3">
    <source>
        <dbReference type="Proteomes" id="UP000091820"/>
    </source>
</evidence>
<feature type="domain" description="PUL" evidence="1">
    <location>
        <begin position="1"/>
        <end position="82"/>
    </location>
</feature>
<dbReference type="EnsemblMetazoa" id="GBRI021333-RA">
    <property type="protein sequence ID" value="GBRI021333-PA"/>
    <property type="gene ID" value="GBRI021333"/>
</dbReference>
<organism evidence="2 3">
    <name type="scientific">Glossina brevipalpis</name>
    <dbReference type="NCBI Taxonomy" id="37001"/>
    <lineage>
        <taxon>Eukaryota</taxon>
        <taxon>Metazoa</taxon>
        <taxon>Ecdysozoa</taxon>
        <taxon>Arthropoda</taxon>
        <taxon>Hexapoda</taxon>
        <taxon>Insecta</taxon>
        <taxon>Pterygota</taxon>
        <taxon>Neoptera</taxon>
        <taxon>Endopterygota</taxon>
        <taxon>Diptera</taxon>
        <taxon>Brachycera</taxon>
        <taxon>Muscomorpha</taxon>
        <taxon>Hippoboscoidea</taxon>
        <taxon>Glossinidae</taxon>
        <taxon>Glossina</taxon>
    </lineage>
</organism>
<sequence>MIIRCFANMLNRKAGRQEIDAFLSMLVNHINGIKVGSNNLQIAFVTFYLNVTTTQILGLANGDKCLVACYRSMPAIGNLMTTTFGQETLTLLVSVDYVMDKIRELTNTPQAGSFVKINSIGSTLLATF</sequence>
<evidence type="ECO:0000313" key="2">
    <source>
        <dbReference type="EnsemblMetazoa" id="GBRI021333-PA"/>
    </source>
</evidence>
<reference evidence="3" key="1">
    <citation type="submission" date="2014-03" db="EMBL/GenBank/DDBJ databases">
        <authorList>
            <person name="Aksoy S."/>
            <person name="Warren W."/>
            <person name="Wilson R.K."/>
        </authorList>
    </citation>
    <scope>NUCLEOTIDE SEQUENCE [LARGE SCALE GENOMIC DNA]</scope>
    <source>
        <strain evidence="3">IAEA</strain>
    </source>
</reference>
<dbReference type="Proteomes" id="UP000091820">
    <property type="component" value="Unassembled WGS sequence"/>
</dbReference>
<proteinExistence type="predicted"/>
<evidence type="ECO:0000259" key="1">
    <source>
        <dbReference type="Pfam" id="PF08324"/>
    </source>
</evidence>
<dbReference type="STRING" id="37001.A0A1A9WIT8"/>
<dbReference type="VEuPathDB" id="VectorBase:GBRI021333"/>
<reference evidence="2" key="2">
    <citation type="submission" date="2020-05" db="UniProtKB">
        <authorList>
            <consortium name="EnsemblMetazoa"/>
        </authorList>
    </citation>
    <scope>IDENTIFICATION</scope>
    <source>
        <strain evidence="2">IAEA</strain>
    </source>
</reference>
<keyword evidence="3" id="KW-1185">Reference proteome</keyword>
<dbReference type="InterPro" id="IPR011989">
    <property type="entry name" value="ARM-like"/>
</dbReference>
<dbReference type="InterPro" id="IPR013535">
    <property type="entry name" value="PUL_dom"/>
</dbReference>
<dbReference type="Gene3D" id="1.25.10.10">
    <property type="entry name" value="Leucine-rich Repeat Variant"/>
    <property type="match status" value="1"/>
</dbReference>
<accession>A0A1A9WIT8</accession>
<protein>
    <submittedName>
        <fullName evidence="2">PUL domain-containing protein</fullName>
    </submittedName>
</protein>
<dbReference type="Pfam" id="PF08324">
    <property type="entry name" value="PUL"/>
    <property type="match status" value="1"/>
</dbReference>
<dbReference type="AlphaFoldDB" id="A0A1A9WIT8"/>
<name>A0A1A9WIT8_9MUSC</name>